<dbReference type="Pfam" id="PF00793">
    <property type="entry name" value="DAHP_synth_1"/>
    <property type="match status" value="1"/>
</dbReference>
<dbReference type="Gene3D" id="3.20.20.70">
    <property type="entry name" value="Aldolase class I"/>
    <property type="match status" value="1"/>
</dbReference>
<feature type="domain" description="Tryptophan synthase beta chain-like PALP" evidence="7">
    <location>
        <begin position="320"/>
        <end position="568"/>
    </location>
</feature>
<dbReference type="InterPro" id="IPR001926">
    <property type="entry name" value="TrpB-like_PALP"/>
</dbReference>
<evidence type="ECO:0000256" key="3">
    <source>
        <dbReference type="ARBA" id="ARBA00012693"/>
    </source>
</evidence>
<dbReference type="NCBIfam" id="TIGR01362">
    <property type="entry name" value="KDO8P_synth"/>
    <property type="match status" value="1"/>
</dbReference>
<dbReference type="InterPro" id="IPR036052">
    <property type="entry name" value="TrpB-like_PALP_sf"/>
</dbReference>
<evidence type="ECO:0000256" key="2">
    <source>
        <dbReference type="ARBA" id="ARBA00010499"/>
    </source>
</evidence>
<evidence type="ECO:0000256" key="5">
    <source>
        <dbReference type="ARBA" id="ARBA00022679"/>
    </source>
</evidence>
<dbReference type="HAMAP" id="MF_00056">
    <property type="entry name" value="KDO8P_synth"/>
    <property type="match status" value="1"/>
</dbReference>
<evidence type="ECO:0000259" key="7">
    <source>
        <dbReference type="Pfam" id="PF00291"/>
    </source>
</evidence>
<keyword evidence="4" id="KW-0963">Cytoplasm</keyword>
<protein>
    <recommendedName>
        <fullName evidence="3">3-deoxy-8-phosphooctulonate synthase</fullName>
        <ecNumber evidence="3">2.5.1.55</ecNumber>
    </recommendedName>
</protein>
<evidence type="ECO:0000256" key="4">
    <source>
        <dbReference type="ARBA" id="ARBA00022490"/>
    </source>
</evidence>
<dbReference type="Proteomes" id="UP001445335">
    <property type="component" value="Unassembled WGS sequence"/>
</dbReference>
<dbReference type="EMBL" id="JALJOU010000050">
    <property type="protein sequence ID" value="KAK9830642.1"/>
    <property type="molecule type" value="Genomic_DNA"/>
</dbReference>
<sequence length="584" mass="62003">MARSSCNELQESDFFKSLKAAKPFFLMAGPNVVESETHCLKMARQIKAVTDALGLKLVFKASFDKANRTSAASFRGPGLEEGLRVLRVVKETLGLPIITDIHDASQAEAIAQVADIIQIPAFLCRQTDLIVAAARTGRVIQIKKGQFCAPSVMRNSADKARWAGNPNVLVCERGTMFGYSDLVVDPRNFVLMRDAACPVTADVTHALQQPAGRALEGGRVASGGMRELIPTVARTAVAAGVDGIFMEVHDNPVASPVDAPTQWPLRNLRRLLEELLAIAHASRGLEEFRIDLLPVGEEFDPSAKLDALVPDFQASGCTDVVTCGGLQSAHAAAVAVLCAQHGLRSHLLVRGERPAVPAGYHLLTRMFGHDVRYIQRSEYADRGAMMATNLARVSAAAPPGSKVCAIPEGAATPLALLGFVRLASFLAQPQVWGTERPRRIVVDSGTGATAVGLAVGAALTGAPWTIYGVMLAGAPAYYEAQQRALSAEFCAACLPGAALDLALEWHPRMRERRFGQVLPGEVAKCATVARTHGVLLDPVYSLAAWEAAESLAAGGAGSEADVAMLHSGGGLGLHSLAQRFPEEF</sequence>
<comment type="similarity">
    <text evidence="2">Belongs to the KdsA family.</text>
</comment>
<name>A0AAW1RBQ8_9CHLO</name>
<dbReference type="PANTHER" id="PTHR21057">
    <property type="entry name" value="PHOSPHO-2-DEHYDRO-3-DEOXYHEPTONATE ALDOLASE"/>
    <property type="match status" value="1"/>
</dbReference>
<organism evidence="9 10">
    <name type="scientific">Elliptochloris bilobata</name>
    <dbReference type="NCBI Taxonomy" id="381761"/>
    <lineage>
        <taxon>Eukaryota</taxon>
        <taxon>Viridiplantae</taxon>
        <taxon>Chlorophyta</taxon>
        <taxon>core chlorophytes</taxon>
        <taxon>Trebouxiophyceae</taxon>
        <taxon>Trebouxiophyceae incertae sedis</taxon>
        <taxon>Elliptochloris clade</taxon>
        <taxon>Elliptochloris</taxon>
    </lineage>
</organism>
<dbReference type="GO" id="GO:0008676">
    <property type="term" value="F:3-deoxy-8-phosphooctulonate synthase activity"/>
    <property type="evidence" value="ECO:0007669"/>
    <property type="project" value="UniProtKB-EC"/>
</dbReference>
<comment type="catalytic activity">
    <reaction evidence="6">
        <text>D-arabinose 5-phosphate + phosphoenolpyruvate + H2O = 3-deoxy-alpha-D-manno-2-octulosonate-8-phosphate + phosphate</text>
        <dbReference type="Rhea" id="RHEA:14053"/>
        <dbReference type="ChEBI" id="CHEBI:15377"/>
        <dbReference type="ChEBI" id="CHEBI:43474"/>
        <dbReference type="ChEBI" id="CHEBI:57693"/>
        <dbReference type="ChEBI" id="CHEBI:58702"/>
        <dbReference type="ChEBI" id="CHEBI:85985"/>
        <dbReference type="EC" id="2.5.1.55"/>
    </reaction>
</comment>
<keyword evidence="5" id="KW-0808">Transferase</keyword>
<evidence type="ECO:0000256" key="6">
    <source>
        <dbReference type="ARBA" id="ARBA00049112"/>
    </source>
</evidence>
<dbReference type="InterPro" id="IPR006269">
    <property type="entry name" value="KDO8P_synthase"/>
</dbReference>
<gene>
    <name evidence="9" type="ORF">WJX81_008533</name>
</gene>
<dbReference type="GO" id="GO:0005737">
    <property type="term" value="C:cytoplasm"/>
    <property type="evidence" value="ECO:0007669"/>
    <property type="project" value="UniProtKB-SubCell"/>
</dbReference>
<evidence type="ECO:0000256" key="1">
    <source>
        <dbReference type="ARBA" id="ARBA00004496"/>
    </source>
</evidence>
<dbReference type="SUPFAM" id="SSF53686">
    <property type="entry name" value="Tryptophan synthase beta subunit-like PLP-dependent enzymes"/>
    <property type="match status" value="1"/>
</dbReference>
<evidence type="ECO:0000259" key="8">
    <source>
        <dbReference type="Pfam" id="PF00793"/>
    </source>
</evidence>
<dbReference type="EC" id="2.5.1.55" evidence="3"/>
<comment type="subcellular location">
    <subcellularLocation>
        <location evidence="1">Cytoplasm</location>
    </subcellularLocation>
</comment>
<comment type="caution">
    <text evidence="9">The sequence shown here is derived from an EMBL/GenBank/DDBJ whole genome shotgun (WGS) entry which is preliminary data.</text>
</comment>
<dbReference type="InterPro" id="IPR006218">
    <property type="entry name" value="DAHP1/KDSA"/>
</dbReference>
<feature type="domain" description="DAHP synthetase I/KDSA" evidence="8">
    <location>
        <begin position="22"/>
        <end position="272"/>
    </location>
</feature>
<dbReference type="Gene3D" id="3.40.50.1100">
    <property type="match status" value="2"/>
</dbReference>
<proteinExistence type="inferred from homology"/>
<reference evidence="9 10" key="1">
    <citation type="journal article" date="2024" name="Nat. Commun.">
        <title>Phylogenomics reveals the evolutionary origins of lichenization in chlorophyte algae.</title>
        <authorList>
            <person name="Puginier C."/>
            <person name="Libourel C."/>
            <person name="Otte J."/>
            <person name="Skaloud P."/>
            <person name="Haon M."/>
            <person name="Grisel S."/>
            <person name="Petersen M."/>
            <person name="Berrin J.G."/>
            <person name="Delaux P.M."/>
            <person name="Dal Grande F."/>
            <person name="Keller J."/>
        </authorList>
    </citation>
    <scope>NUCLEOTIDE SEQUENCE [LARGE SCALE GENOMIC DNA]</scope>
    <source>
        <strain evidence="9 10">SAG 245.80</strain>
    </source>
</reference>
<keyword evidence="10" id="KW-1185">Reference proteome</keyword>
<dbReference type="NCBIfam" id="NF003543">
    <property type="entry name" value="PRK05198.1"/>
    <property type="match status" value="1"/>
</dbReference>
<dbReference type="SUPFAM" id="SSF51569">
    <property type="entry name" value="Aldolase"/>
    <property type="match status" value="1"/>
</dbReference>
<dbReference type="AlphaFoldDB" id="A0AAW1RBQ8"/>
<evidence type="ECO:0000313" key="10">
    <source>
        <dbReference type="Proteomes" id="UP001445335"/>
    </source>
</evidence>
<evidence type="ECO:0000313" key="9">
    <source>
        <dbReference type="EMBL" id="KAK9830642.1"/>
    </source>
</evidence>
<dbReference type="Pfam" id="PF00291">
    <property type="entry name" value="PALP"/>
    <property type="match status" value="1"/>
</dbReference>
<dbReference type="InterPro" id="IPR013785">
    <property type="entry name" value="Aldolase_TIM"/>
</dbReference>
<accession>A0AAW1RBQ8</accession>